<dbReference type="AlphaFoldDB" id="A0AAI8VSU8"/>
<protein>
    <submittedName>
        <fullName evidence="2">Uu.00g051210.m01.CDS01</fullName>
    </submittedName>
</protein>
<proteinExistence type="predicted"/>
<organism evidence="2 3">
    <name type="scientific">Anthostomella pinea</name>
    <dbReference type="NCBI Taxonomy" id="933095"/>
    <lineage>
        <taxon>Eukaryota</taxon>
        <taxon>Fungi</taxon>
        <taxon>Dikarya</taxon>
        <taxon>Ascomycota</taxon>
        <taxon>Pezizomycotina</taxon>
        <taxon>Sordariomycetes</taxon>
        <taxon>Xylariomycetidae</taxon>
        <taxon>Xylariales</taxon>
        <taxon>Xylariaceae</taxon>
        <taxon>Anthostomella</taxon>
    </lineage>
</organism>
<dbReference type="Gene3D" id="3.40.50.880">
    <property type="match status" value="1"/>
</dbReference>
<evidence type="ECO:0000259" key="1">
    <source>
        <dbReference type="Pfam" id="PF00117"/>
    </source>
</evidence>
<name>A0AAI8VSU8_9PEZI</name>
<dbReference type="PANTHER" id="PTHR42695:SF4">
    <property type="entry name" value="GLUTAMINE AMIDOTRANSFERASE DOMAIN-CONTAINING PROTEIN"/>
    <property type="match status" value="1"/>
</dbReference>
<dbReference type="GO" id="GO:0005829">
    <property type="term" value="C:cytosol"/>
    <property type="evidence" value="ECO:0007669"/>
    <property type="project" value="TreeGrafter"/>
</dbReference>
<dbReference type="InterPro" id="IPR029062">
    <property type="entry name" value="Class_I_gatase-like"/>
</dbReference>
<accession>A0AAI8VSU8</accession>
<dbReference type="CDD" id="cd01741">
    <property type="entry name" value="GATase1_1"/>
    <property type="match status" value="1"/>
</dbReference>
<keyword evidence="3" id="KW-1185">Reference proteome</keyword>
<sequence>MPSAINRTVSNGGTSKIRMMVLETDDPHPETHDEKGSYSEILHRHFVEAGKSHNPPLGVETDRRFVVRDKGGKVPKFEDFEGVHSVLITGSMFDAEGDNPWIIELLDLLRDLYKQRPDCKLSGVCFGHQLICRLLGATVGPSPAGDWELGHSPINLTPVGQQIFKTSSGRVHLHQMHQGQVNSAPTAQSAGDLLPPDAKVHIWGWSEHTPVQGVYIADRVLTTQAHLAFDEQMVRREIDMRVESGGIQDLAHADRAKETAHLEHDGLKVAAAILRFFHDEDRGIYEKMG</sequence>
<dbReference type="InterPro" id="IPR017926">
    <property type="entry name" value="GATASE"/>
</dbReference>
<comment type="caution">
    <text evidence="2">The sequence shown here is derived from an EMBL/GenBank/DDBJ whole genome shotgun (WGS) entry which is preliminary data.</text>
</comment>
<dbReference type="Pfam" id="PF00117">
    <property type="entry name" value="GATase"/>
    <property type="match status" value="1"/>
</dbReference>
<dbReference type="Proteomes" id="UP001295740">
    <property type="component" value="Unassembled WGS sequence"/>
</dbReference>
<evidence type="ECO:0000313" key="2">
    <source>
        <dbReference type="EMBL" id="CAJ2510418.1"/>
    </source>
</evidence>
<dbReference type="InterPro" id="IPR044992">
    <property type="entry name" value="ChyE-like"/>
</dbReference>
<gene>
    <name evidence="2" type="ORF">KHLLAP_LOCUS10886</name>
</gene>
<dbReference type="GO" id="GO:0005634">
    <property type="term" value="C:nucleus"/>
    <property type="evidence" value="ECO:0007669"/>
    <property type="project" value="TreeGrafter"/>
</dbReference>
<dbReference type="SUPFAM" id="SSF52317">
    <property type="entry name" value="Class I glutamine amidotransferase-like"/>
    <property type="match status" value="1"/>
</dbReference>
<dbReference type="EMBL" id="CAUWAG010000014">
    <property type="protein sequence ID" value="CAJ2510418.1"/>
    <property type="molecule type" value="Genomic_DNA"/>
</dbReference>
<feature type="domain" description="Glutamine amidotransferase" evidence="1">
    <location>
        <begin position="122"/>
        <end position="226"/>
    </location>
</feature>
<evidence type="ECO:0000313" key="3">
    <source>
        <dbReference type="Proteomes" id="UP001295740"/>
    </source>
</evidence>
<reference evidence="2" key="1">
    <citation type="submission" date="2023-10" db="EMBL/GenBank/DDBJ databases">
        <authorList>
            <person name="Hackl T."/>
        </authorList>
    </citation>
    <scope>NUCLEOTIDE SEQUENCE</scope>
</reference>
<dbReference type="PANTHER" id="PTHR42695">
    <property type="entry name" value="GLUTAMINE AMIDOTRANSFERASE YLR126C-RELATED"/>
    <property type="match status" value="1"/>
</dbReference>